<organism evidence="1 2">
    <name type="scientific">Archaeoglobus fulgidus DSM 8774</name>
    <dbReference type="NCBI Taxonomy" id="1344584"/>
    <lineage>
        <taxon>Archaea</taxon>
        <taxon>Methanobacteriati</taxon>
        <taxon>Methanobacteriota</taxon>
        <taxon>Archaeoglobi</taxon>
        <taxon>Archaeoglobales</taxon>
        <taxon>Archaeoglobaceae</taxon>
        <taxon>Archaeoglobus</taxon>
    </lineage>
</organism>
<dbReference type="EMBL" id="CP006577">
    <property type="protein sequence ID" value="AIG97887.1"/>
    <property type="molecule type" value="Genomic_DNA"/>
</dbReference>
<sequence>MKMDETFSDGGHSAVLRTLPYRGQQTSEYLVRALQTLTKIAFVKNLFYVCWESYNHNKLTKLSKFLKHAKNLSPSKG</sequence>
<protein>
    <submittedName>
        <fullName evidence="1">Uncharacterized protein</fullName>
    </submittedName>
</protein>
<evidence type="ECO:0000313" key="2">
    <source>
        <dbReference type="Proteomes" id="UP000028501"/>
    </source>
</evidence>
<proteinExistence type="predicted"/>
<dbReference type="HOGENOM" id="CLU_2629487_0_0_2"/>
<reference evidence="1 2" key="1">
    <citation type="submission" date="2013-07" db="EMBL/GenBank/DDBJ databases">
        <title>Genome of Archaeoglobus fulgidus.</title>
        <authorList>
            <person name="Fiebig A."/>
            <person name="Birkeland N.-K."/>
        </authorList>
    </citation>
    <scope>NUCLEOTIDE SEQUENCE [LARGE SCALE GENOMIC DNA]</scope>
    <source>
        <strain evidence="1 2">DSM 8774</strain>
    </source>
</reference>
<accession>A0A075WDW3</accession>
<name>A0A075WDW3_ARCFL</name>
<dbReference type="KEGG" id="afg:AFULGI_00011040"/>
<evidence type="ECO:0000313" key="1">
    <source>
        <dbReference type="EMBL" id="AIG97887.1"/>
    </source>
</evidence>
<dbReference type="Proteomes" id="UP000028501">
    <property type="component" value="Chromosome"/>
</dbReference>
<dbReference type="AlphaFoldDB" id="A0A075WDW3"/>
<gene>
    <name evidence="1" type="ORF">AFULGI_00011040</name>
</gene>